<sequence>MTLFLENQPLFQADFTDFKRFVGVPTISKSKRQSSRPKVGDPTFSGSDSDLFRENVAVPTILFPKKSELSCENAGVPTNTKFNREFPGSNKNVVHPTFSGKINPP</sequence>
<keyword evidence="3" id="KW-1185">Reference proteome</keyword>
<evidence type="ECO:0000256" key="1">
    <source>
        <dbReference type="SAM" id="MobiDB-lite"/>
    </source>
</evidence>
<dbReference type="EMBL" id="NPDP01000055">
    <property type="protein sequence ID" value="PJZ27948.1"/>
    <property type="molecule type" value="Genomic_DNA"/>
</dbReference>
<comment type="caution">
    <text evidence="2">The sequence shown here is derived from an EMBL/GenBank/DDBJ whole genome shotgun (WGS) entry which is preliminary data.</text>
</comment>
<feature type="region of interest" description="Disordered" evidence="1">
    <location>
        <begin position="26"/>
        <end position="49"/>
    </location>
</feature>
<dbReference type="Proteomes" id="UP000231919">
    <property type="component" value="Unassembled WGS sequence"/>
</dbReference>
<protein>
    <submittedName>
        <fullName evidence="2">Uncharacterized protein</fullName>
    </submittedName>
</protein>
<evidence type="ECO:0000313" key="2">
    <source>
        <dbReference type="EMBL" id="PJZ27948.1"/>
    </source>
</evidence>
<reference evidence="2 3" key="1">
    <citation type="submission" date="2017-07" db="EMBL/GenBank/DDBJ databases">
        <title>Leptospira spp. isolated from tropical soils.</title>
        <authorList>
            <person name="Thibeaux R."/>
            <person name="Iraola G."/>
            <person name="Ferres I."/>
            <person name="Bierque E."/>
            <person name="Girault D."/>
            <person name="Soupe-Gilbert M.-E."/>
            <person name="Picardeau M."/>
            <person name="Goarant C."/>
        </authorList>
    </citation>
    <scope>NUCLEOTIDE SEQUENCE [LARGE SCALE GENOMIC DNA]</scope>
    <source>
        <strain evidence="2 3">JW2-C-B1</strain>
    </source>
</reference>
<feature type="region of interest" description="Disordered" evidence="1">
    <location>
        <begin position="78"/>
        <end position="105"/>
    </location>
</feature>
<evidence type="ECO:0000313" key="3">
    <source>
        <dbReference type="Proteomes" id="UP000231919"/>
    </source>
</evidence>
<name>A0ABX4N3Q6_9LEPT</name>
<organism evidence="2 3">
    <name type="scientific">Leptospira kmetyi</name>
    <dbReference type="NCBI Taxonomy" id="408139"/>
    <lineage>
        <taxon>Bacteria</taxon>
        <taxon>Pseudomonadati</taxon>
        <taxon>Spirochaetota</taxon>
        <taxon>Spirochaetia</taxon>
        <taxon>Leptospirales</taxon>
        <taxon>Leptospiraceae</taxon>
        <taxon>Leptospira</taxon>
    </lineage>
</organism>
<proteinExistence type="predicted"/>
<accession>A0ABX4N3Q6</accession>
<gene>
    <name evidence="2" type="ORF">CH378_20475</name>
</gene>